<dbReference type="Gene3D" id="3.50.50.60">
    <property type="entry name" value="FAD/NAD(P)-binding domain"/>
    <property type="match status" value="1"/>
</dbReference>
<dbReference type="InterPro" id="IPR006905">
    <property type="entry name" value="Flavin_halogenase"/>
</dbReference>
<dbReference type="RefSeq" id="WP_199242752.1">
    <property type="nucleotide sequence ID" value="NZ_CP045503.2"/>
</dbReference>
<dbReference type="EMBL" id="CP045503">
    <property type="protein sequence ID" value="QPG58630.2"/>
    <property type="molecule type" value="Genomic_DNA"/>
</dbReference>
<sequence length="513" mass="57651">MIDAIKEVTIVGGGTAGWLTAAVIAAEHHSHLADTINVTLIESPEVSSIGVGEGTWPSMRSTLEKIGISEVEFITCCDASFKQGSQFIGWKNGQQDDRYYHPFMTPQGYAQANLYRAWQEFSPEQSFAETTSIQAAVCDAGRAPKQAGTPDYAAVTNYGYHLDATKFAKLLMQHCTTKLGVKHVLDHMIDIISDGNGDIAEICTKRSGNISGDLFIDCTGMSSLLLGKHFNIPFIEKRHILFNDSAMALQVPYYEDDTQIASTTKSTAQSNGWIWDIGLPSRQGVGYTYSSSHTSDQQIQDDLITYVAKSIGQVRAEQLSPRKISFTPGHRDKFWHKNCVAVGMASGFIEPLEASALALIELSASMISEELPVHRAQMDITAKRYNQRFTYRWSRVIDFLKLHYVLSERQDSDYWLDNRHNNTLPDSLQEQLELWKYKVPNRHDLMQNEEVFPSASYQYVLYGMGFQTLLPKIAKQSDNLNVAKTSFDDIQQNKRKYITGLPTNRELLKLLTQ</sequence>
<reference evidence="1" key="1">
    <citation type="submission" date="2021-07" db="EMBL/GenBank/DDBJ databases">
        <title>Shewanella sp. YLB-07 whole genome sequence.</title>
        <authorList>
            <person name="Yu L."/>
        </authorList>
    </citation>
    <scope>NUCLEOTIDE SEQUENCE</scope>
    <source>
        <strain evidence="1">YLB-08</strain>
    </source>
</reference>
<organism evidence="1 2">
    <name type="scientific">Shewanella eurypsychrophilus</name>
    <dbReference type="NCBI Taxonomy" id="2593656"/>
    <lineage>
        <taxon>Bacteria</taxon>
        <taxon>Pseudomonadati</taxon>
        <taxon>Pseudomonadota</taxon>
        <taxon>Gammaproteobacteria</taxon>
        <taxon>Alteromonadales</taxon>
        <taxon>Shewanellaceae</taxon>
        <taxon>Shewanella</taxon>
    </lineage>
</organism>
<proteinExistence type="predicted"/>
<dbReference type="InterPro" id="IPR050816">
    <property type="entry name" value="Flavin-dep_Halogenase_NPB"/>
</dbReference>
<dbReference type="PANTHER" id="PTHR43747">
    <property type="entry name" value="FAD-BINDING PROTEIN"/>
    <property type="match status" value="1"/>
</dbReference>
<dbReference type="PIRSF" id="PIRSF011396">
    <property type="entry name" value="Trp_halogenase"/>
    <property type="match status" value="1"/>
</dbReference>
<evidence type="ECO:0000313" key="2">
    <source>
        <dbReference type="Proteomes" id="UP000316416"/>
    </source>
</evidence>
<keyword evidence="2" id="KW-1185">Reference proteome</keyword>
<gene>
    <name evidence="1" type="ORF">FM038_015320</name>
</gene>
<protein>
    <submittedName>
        <fullName evidence="1">Tryptophan 7-halogenase</fullName>
    </submittedName>
</protein>
<evidence type="ECO:0000313" key="1">
    <source>
        <dbReference type="EMBL" id="QPG58630.2"/>
    </source>
</evidence>
<dbReference type="Pfam" id="PF04820">
    <property type="entry name" value="Trp_halogenase"/>
    <property type="match status" value="1"/>
</dbReference>
<accession>A0ABX6V7K6</accession>
<dbReference type="InterPro" id="IPR033856">
    <property type="entry name" value="Trp_halogen"/>
</dbReference>
<dbReference type="SUPFAM" id="SSF51905">
    <property type="entry name" value="FAD/NAD(P)-binding domain"/>
    <property type="match status" value="1"/>
</dbReference>
<dbReference type="PANTHER" id="PTHR43747:SF4">
    <property type="entry name" value="FLAVIN-DEPENDENT TRYPTOPHAN HALOGENASE"/>
    <property type="match status" value="1"/>
</dbReference>
<name>A0ABX6V7K6_9GAMM</name>
<dbReference type="Proteomes" id="UP000316416">
    <property type="component" value="Chromosome"/>
</dbReference>
<dbReference type="InterPro" id="IPR036188">
    <property type="entry name" value="FAD/NAD-bd_sf"/>
</dbReference>